<dbReference type="Gene3D" id="3.30.565.10">
    <property type="entry name" value="Histidine kinase-like ATPase, C-terminal domain"/>
    <property type="match status" value="1"/>
</dbReference>
<reference evidence="8" key="1">
    <citation type="submission" date="2022-09" db="EMBL/GenBank/DDBJ databases">
        <title>Aureispira anguillicida sp. nov., isolated from Leptocephalus of Japanese eel Anguilla japonica.</title>
        <authorList>
            <person name="Yuasa K."/>
            <person name="Mekata T."/>
            <person name="Ikunari K."/>
        </authorList>
    </citation>
    <scope>NUCLEOTIDE SEQUENCE</scope>
    <source>
        <strain evidence="8">EL160426</strain>
    </source>
</reference>
<dbReference type="FunFam" id="3.30.565.10:FF:000006">
    <property type="entry name" value="Sensor histidine kinase WalK"/>
    <property type="match status" value="1"/>
</dbReference>
<feature type="domain" description="Histidine kinase" evidence="7">
    <location>
        <begin position="647"/>
        <end position="863"/>
    </location>
</feature>
<comment type="catalytic activity">
    <reaction evidence="1">
        <text>ATP + protein L-histidine = ADP + protein N-phospho-L-histidine.</text>
        <dbReference type="EC" id="2.7.13.3"/>
    </reaction>
</comment>
<keyword evidence="6" id="KW-1133">Transmembrane helix</keyword>
<evidence type="ECO:0000259" key="7">
    <source>
        <dbReference type="PROSITE" id="PS50109"/>
    </source>
</evidence>
<evidence type="ECO:0000256" key="2">
    <source>
        <dbReference type="ARBA" id="ARBA00012438"/>
    </source>
</evidence>
<dbReference type="KEGG" id="aup:AsAng_0002980"/>
<dbReference type="PROSITE" id="PS50109">
    <property type="entry name" value="HIS_KIN"/>
    <property type="match status" value="1"/>
</dbReference>
<name>A0A915VMR4_9BACT</name>
<dbReference type="PRINTS" id="PR00344">
    <property type="entry name" value="BCTRLSENSOR"/>
</dbReference>
<dbReference type="GO" id="GO:0005524">
    <property type="term" value="F:ATP binding"/>
    <property type="evidence" value="ECO:0007669"/>
    <property type="project" value="UniProtKB-KW"/>
</dbReference>
<keyword evidence="6" id="KW-0472">Membrane</keyword>
<dbReference type="Gene3D" id="1.10.287.130">
    <property type="match status" value="1"/>
</dbReference>
<accession>A0A915VMR4</accession>
<dbReference type="InterPro" id="IPR004358">
    <property type="entry name" value="Sig_transdc_His_kin-like_C"/>
</dbReference>
<dbReference type="Proteomes" id="UP001060919">
    <property type="component" value="Chromosome"/>
</dbReference>
<dbReference type="SMART" id="SM00388">
    <property type="entry name" value="HisKA"/>
    <property type="match status" value="1"/>
</dbReference>
<evidence type="ECO:0000256" key="3">
    <source>
        <dbReference type="ARBA" id="ARBA00022553"/>
    </source>
</evidence>
<dbReference type="EMBL" id="AP026867">
    <property type="protein sequence ID" value="BDS09594.1"/>
    <property type="molecule type" value="Genomic_DNA"/>
</dbReference>
<dbReference type="EC" id="2.7.13.3" evidence="2"/>
<dbReference type="InterPro" id="IPR003661">
    <property type="entry name" value="HisK_dim/P_dom"/>
</dbReference>
<keyword evidence="3" id="KW-0597">Phosphoprotein</keyword>
<dbReference type="InterPro" id="IPR005467">
    <property type="entry name" value="His_kinase_dom"/>
</dbReference>
<dbReference type="PANTHER" id="PTHR43304:SF1">
    <property type="entry name" value="PAC DOMAIN-CONTAINING PROTEIN"/>
    <property type="match status" value="1"/>
</dbReference>
<dbReference type="SMART" id="SM00387">
    <property type="entry name" value="HATPase_c"/>
    <property type="match status" value="1"/>
</dbReference>
<proteinExistence type="predicted"/>
<evidence type="ECO:0000313" key="8">
    <source>
        <dbReference type="EMBL" id="BDS09594.1"/>
    </source>
</evidence>
<dbReference type="SUPFAM" id="SSF55874">
    <property type="entry name" value="ATPase domain of HSP90 chaperone/DNA topoisomerase II/histidine kinase"/>
    <property type="match status" value="1"/>
</dbReference>
<evidence type="ECO:0000256" key="5">
    <source>
        <dbReference type="ARBA" id="ARBA00022777"/>
    </source>
</evidence>
<evidence type="ECO:0000256" key="4">
    <source>
        <dbReference type="ARBA" id="ARBA00022679"/>
    </source>
</evidence>
<dbReference type="Pfam" id="PF00512">
    <property type="entry name" value="HisKA"/>
    <property type="match status" value="1"/>
</dbReference>
<keyword evidence="5" id="KW-0418">Kinase</keyword>
<dbReference type="PANTHER" id="PTHR43304">
    <property type="entry name" value="PHYTOCHROME-LIKE PROTEIN CPH1"/>
    <property type="match status" value="1"/>
</dbReference>
<evidence type="ECO:0000256" key="1">
    <source>
        <dbReference type="ARBA" id="ARBA00000085"/>
    </source>
</evidence>
<dbReference type="AlphaFoldDB" id="A0A915VMR4"/>
<protein>
    <recommendedName>
        <fullName evidence="2">histidine kinase</fullName>
        <ecNumber evidence="2">2.7.13.3</ecNumber>
    </recommendedName>
</protein>
<keyword evidence="4" id="KW-0808">Transferase</keyword>
<evidence type="ECO:0000313" key="9">
    <source>
        <dbReference type="Proteomes" id="UP001060919"/>
    </source>
</evidence>
<keyword evidence="8" id="KW-0547">Nucleotide-binding</keyword>
<dbReference type="InterPro" id="IPR036097">
    <property type="entry name" value="HisK_dim/P_sf"/>
</dbReference>
<keyword evidence="6" id="KW-0812">Transmembrane</keyword>
<keyword evidence="8" id="KW-0067">ATP-binding</keyword>
<dbReference type="InterPro" id="IPR036890">
    <property type="entry name" value="HATPase_C_sf"/>
</dbReference>
<dbReference type="SUPFAM" id="SSF47384">
    <property type="entry name" value="Homodimeric domain of signal transducing histidine kinase"/>
    <property type="match status" value="1"/>
</dbReference>
<feature type="transmembrane region" description="Helical" evidence="6">
    <location>
        <begin position="465"/>
        <end position="487"/>
    </location>
</feature>
<keyword evidence="9" id="KW-1185">Reference proteome</keyword>
<dbReference type="Pfam" id="PF02518">
    <property type="entry name" value="HATPase_c"/>
    <property type="match status" value="1"/>
</dbReference>
<dbReference type="GO" id="GO:0000155">
    <property type="term" value="F:phosphorelay sensor kinase activity"/>
    <property type="evidence" value="ECO:0007669"/>
    <property type="project" value="InterPro"/>
</dbReference>
<dbReference type="CDD" id="cd00082">
    <property type="entry name" value="HisKA"/>
    <property type="match status" value="1"/>
</dbReference>
<sequence length="863" mass="99868">MKNSGSSIVGFTANLCKFCTNIPCHNIWKTILFILIGILTFSCQKQEAINPIEEFEKYEKVQITAKALNKKSSKDKEGAYNYLDSIAQYSSDENLVVFANIKKVSYDAKQNVNKNRKFLSELIESEEFQTYTNYQKYFAYIILHELLRQEAPQQAMEYLMKAVPLLEDKPAIYFSQLSSIYSNIGYISSAFFDEQKKSVFAKRKGLEIALKYEDPDMATRIGYNLNVPRNMPNKGEETYKNIIEDTQPILILCQKKDFYNPFVGFLYTQLYSALGWLNQRDSANYYKEQFHTLYQEGKFNKNTYDECRHMTMKADVLQKNYSQVINDYHYLSKNLPRYGYKRYALNYNMMIYTLETAKDASQVDDMINYMFAATRYTKKKGKLLGDYNLKQFLDDLKKIEKILDPQKDLGTYLKLQNEIRHLDSITYLSLQNKTNIYKQQLDFWSNKEIEHANKQAQLEKSKARLWSTLFGVFSLFSFLLISLMIIVRKSKRTIETQKIELETITNAVPVGLAKINQKLDILWGNTFILNVYKIKEKFRGKRKYNYKDVLPKPTFDLIASFLKQRSDKNMVLEGAMTNELIPVDKFEEGLMWRKITYVPLKKSPKSIPEFIVMDEDHTDEKLVELYLEKQKKQIEESNQNLSRFAHVAAHDLKSPLGNINSIANILHEKYHSKLEEEDAELLELIIFSSNSLNKLVTNLLNFAKVSSSNDPLIPIDLNAVLTKVLKLLHQNIIDSSAQINTVGKLPTIKGRPFLLEQLFINLISNAMKYMALHTHPIITIYAENQEKDTVTICISDNGIGIDKKYHEEIFSAFKKLHSSSEFEGSGIGLATCKKIVEIHGGQIWVESVKGKGATFKFTLTKQL</sequence>
<organism evidence="8 9">
    <name type="scientific">Aureispira anguillae</name>
    <dbReference type="NCBI Taxonomy" id="2864201"/>
    <lineage>
        <taxon>Bacteria</taxon>
        <taxon>Pseudomonadati</taxon>
        <taxon>Bacteroidota</taxon>
        <taxon>Saprospiria</taxon>
        <taxon>Saprospirales</taxon>
        <taxon>Saprospiraceae</taxon>
        <taxon>Aureispira</taxon>
    </lineage>
</organism>
<gene>
    <name evidence="8" type="ORF">AsAng_0002980</name>
</gene>
<dbReference type="InterPro" id="IPR003594">
    <property type="entry name" value="HATPase_dom"/>
</dbReference>
<dbReference type="InterPro" id="IPR052162">
    <property type="entry name" value="Sensor_kinase/Photoreceptor"/>
</dbReference>
<evidence type="ECO:0000256" key="6">
    <source>
        <dbReference type="SAM" id="Phobius"/>
    </source>
</evidence>